<name>A0A6B3QQ30_STRTE</name>
<evidence type="ECO:0000256" key="1">
    <source>
        <dbReference type="SAM" id="SignalP"/>
    </source>
</evidence>
<gene>
    <name evidence="2" type="ORF">GUR47_26700</name>
</gene>
<reference evidence="2" key="1">
    <citation type="journal article" date="2020" name="Microorganisms">
        <title>Isolation, Genomic and Metabolomic Characterization of Streptomyces tendae VITAKN with Quorum Sensing Inhibitory Activity from Southern India.</title>
        <authorList>
            <person name="Ishaque N.M."/>
            <person name="Burgsdorf I."/>
            <person name="Limlingan Malit J.J."/>
            <person name="Saha S."/>
            <person name="Teta R."/>
            <person name="Ewe D."/>
            <person name="Kannabiran K."/>
            <person name="Hrouzek P."/>
            <person name="Steindler L."/>
            <person name="Costantino V."/>
            <person name="Saurav K."/>
        </authorList>
    </citation>
    <scope>NUCLEOTIDE SEQUENCE</scope>
    <source>
        <strain evidence="2">VITAKN</strain>
    </source>
</reference>
<feature type="chain" id="PRO_5038372119" evidence="1">
    <location>
        <begin position="21"/>
        <end position="252"/>
    </location>
</feature>
<keyword evidence="1" id="KW-0732">Signal</keyword>
<feature type="signal peptide" evidence="1">
    <location>
        <begin position="1"/>
        <end position="20"/>
    </location>
</feature>
<accession>A0A6B3QQ30</accession>
<sequence length="252" mass="26200">MRTRVLVAAATGALALTALAVPAAQADGGSGDIRITKVVVDGDNKVSIGTGSAKTFSVSVTATDDSGILGAESFDLKGPGYGYESTGKPTCKKVSATTSTCTASVKIDPRTDYLGNAMAGTWYVGVWVDAKDGDYIWKDKAGSFKFQRGSAVTTNASPEPVKKGKTLTVTGKLSRANWETLKYGAYSGQSVQLQYLKKGTKAYTVLKTVKSDSAGKLSTTVKAGADGYYRYVFAGNSASGAITSVSDFVDVK</sequence>
<comment type="caution">
    <text evidence="2">The sequence shown here is derived from an EMBL/GenBank/DDBJ whole genome shotgun (WGS) entry which is preliminary data.</text>
</comment>
<evidence type="ECO:0000313" key="2">
    <source>
        <dbReference type="EMBL" id="NEV90219.1"/>
    </source>
</evidence>
<proteinExistence type="predicted"/>
<dbReference type="EMBL" id="JAAIFS010000006">
    <property type="protein sequence ID" value="NEV90219.1"/>
    <property type="molecule type" value="Genomic_DNA"/>
</dbReference>
<dbReference type="RefSeq" id="WP_164459960.1">
    <property type="nucleotide sequence ID" value="NZ_JAAIFS010000006.1"/>
</dbReference>
<protein>
    <submittedName>
        <fullName evidence="2">Calcium-binding protein</fullName>
    </submittedName>
</protein>
<dbReference type="AlphaFoldDB" id="A0A6B3QQ30"/>
<organism evidence="2">
    <name type="scientific">Streptomyces tendae</name>
    <dbReference type="NCBI Taxonomy" id="1932"/>
    <lineage>
        <taxon>Bacteria</taxon>
        <taxon>Bacillati</taxon>
        <taxon>Actinomycetota</taxon>
        <taxon>Actinomycetes</taxon>
        <taxon>Kitasatosporales</taxon>
        <taxon>Streptomycetaceae</taxon>
        <taxon>Streptomyces</taxon>
    </lineage>
</organism>